<dbReference type="RefSeq" id="WP_253053729.1">
    <property type="nucleotide sequence ID" value="NZ_JAMXWN010000005.1"/>
</dbReference>
<accession>A0ABW1WCB7</accession>
<gene>
    <name evidence="1" type="primary">gpG</name>
    <name evidence="1" type="ORF">ACFP7A_00795</name>
</gene>
<sequence length="100" mass="11603">MEVTLTIDGKEKKFSSGKVYLAALINLTEMQTRIDFKTLDKKEDIQEFAQFIADDIFHGQFTSEELINGIDMIEWNKKYLEFFDVVMGILPSAETEEEKN</sequence>
<reference evidence="2" key="1">
    <citation type="journal article" date="2019" name="Int. J. Syst. Evol. Microbiol.">
        <title>The Global Catalogue of Microorganisms (GCM) 10K type strain sequencing project: providing services to taxonomists for standard genome sequencing and annotation.</title>
        <authorList>
            <consortium name="The Broad Institute Genomics Platform"/>
            <consortium name="The Broad Institute Genome Sequencing Center for Infectious Disease"/>
            <person name="Wu L."/>
            <person name="Ma J."/>
        </authorList>
    </citation>
    <scope>NUCLEOTIDE SEQUENCE [LARGE SCALE GENOMIC DNA]</scope>
    <source>
        <strain evidence="2">CCUG 42001</strain>
    </source>
</reference>
<proteinExistence type="predicted"/>
<evidence type="ECO:0000313" key="1">
    <source>
        <dbReference type="EMBL" id="MFC6385124.1"/>
    </source>
</evidence>
<keyword evidence="2" id="KW-1185">Reference proteome</keyword>
<dbReference type="EMBL" id="JBHSTQ010000001">
    <property type="protein sequence ID" value="MFC6385124.1"/>
    <property type="molecule type" value="Genomic_DNA"/>
</dbReference>
<comment type="caution">
    <text evidence="1">The sequence shown here is derived from an EMBL/GenBank/DDBJ whole genome shotgun (WGS) entry which is preliminary data.</text>
</comment>
<evidence type="ECO:0000313" key="2">
    <source>
        <dbReference type="Proteomes" id="UP001596267"/>
    </source>
</evidence>
<dbReference type="Pfam" id="PF23857">
    <property type="entry name" value="Phage_TAC_19"/>
    <property type="match status" value="1"/>
</dbReference>
<dbReference type="Proteomes" id="UP001596267">
    <property type="component" value="Unassembled WGS sequence"/>
</dbReference>
<dbReference type="InterPro" id="IPR057006">
    <property type="entry name" value="Phage_TAC_19"/>
</dbReference>
<protein>
    <submittedName>
        <fullName evidence="1">Phage tail assembly chaperone G</fullName>
    </submittedName>
</protein>
<organism evidence="1 2">
    <name type="scientific">Sporolactobacillus kofuensis</name>
    <dbReference type="NCBI Taxonomy" id="269672"/>
    <lineage>
        <taxon>Bacteria</taxon>
        <taxon>Bacillati</taxon>
        <taxon>Bacillota</taxon>
        <taxon>Bacilli</taxon>
        <taxon>Bacillales</taxon>
        <taxon>Sporolactobacillaceae</taxon>
        <taxon>Sporolactobacillus</taxon>
    </lineage>
</organism>
<dbReference type="NCBIfam" id="NF047360">
    <property type="entry name" value="tail_chap_PVL"/>
    <property type="match status" value="1"/>
</dbReference>
<name>A0ABW1WCB7_9BACL</name>